<reference evidence="2" key="1">
    <citation type="journal article" date="2019" name="Int. J. Syst. Evol. Microbiol.">
        <title>The Global Catalogue of Microorganisms (GCM) 10K type strain sequencing project: providing services to taxonomists for standard genome sequencing and annotation.</title>
        <authorList>
            <consortium name="The Broad Institute Genomics Platform"/>
            <consortium name="The Broad Institute Genome Sequencing Center for Infectious Disease"/>
            <person name="Wu L."/>
            <person name="Ma J."/>
        </authorList>
    </citation>
    <scope>NUCLEOTIDE SEQUENCE [LARGE SCALE GENOMIC DNA]</scope>
    <source>
        <strain evidence="2">CGMCC 4.7241</strain>
    </source>
</reference>
<dbReference type="EMBL" id="JBHRZH010000004">
    <property type="protein sequence ID" value="MFC3759745.1"/>
    <property type="molecule type" value="Genomic_DNA"/>
</dbReference>
<sequence length="126" mass="14061">MTALDLADDTFVVAPPKVLAKRLGEQAFWRKCWPQVSLDSYQDRGLEGRRWYVNGEVTGSAELWLEPYGDGTVVHLFLRADPAPDKAKPRTVDKLRKRYTIALKDAVVGLKLELEAGRPPGVGRKG</sequence>
<evidence type="ECO:0000313" key="1">
    <source>
        <dbReference type="EMBL" id="MFC3759745.1"/>
    </source>
</evidence>
<comment type="caution">
    <text evidence="1">The sequence shown here is derived from an EMBL/GenBank/DDBJ whole genome shotgun (WGS) entry which is preliminary data.</text>
</comment>
<proteinExistence type="predicted"/>
<dbReference type="RefSeq" id="WP_205120417.1">
    <property type="nucleotide sequence ID" value="NZ_JAFBCM010000001.1"/>
</dbReference>
<gene>
    <name evidence="1" type="ORF">ACFOUW_02780</name>
</gene>
<evidence type="ECO:0000313" key="2">
    <source>
        <dbReference type="Proteomes" id="UP001595699"/>
    </source>
</evidence>
<name>A0ABV7Y665_9ACTN</name>
<protein>
    <submittedName>
        <fullName evidence="1">Polyketide cyclase / dehydrase and lipid transport</fullName>
    </submittedName>
</protein>
<accession>A0ABV7Y665</accession>
<dbReference type="Proteomes" id="UP001595699">
    <property type="component" value="Unassembled WGS sequence"/>
</dbReference>
<keyword evidence="2" id="KW-1185">Reference proteome</keyword>
<organism evidence="1 2">
    <name type="scientific">Tenggerimyces flavus</name>
    <dbReference type="NCBI Taxonomy" id="1708749"/>
    <lineage>
        <taxon>Bacteria</taxon>
        <taxon>Bacillati</taxon>
        <taxon>Actinomycetota</taxon>
        <taxon>Actinomycetes</taxon>
        <taxon>Propionibacteriales</taxon>
        <taxon>Nocardioidaceae</taxon>
        <taxon>Tenggerimyces</taxon>
    </lineage>
</organism>